<keyword evidence="5" id="KW-0560">Oxidoreductase</keyword>
<dbReference type="AlphaFoldDB" id="A0AAV9P557"/>
<dbReference type="Gene3D" id="3.90.180.10">
    <property type="entry name" value="Medium-chain alcohol dehydrogenases, catalytic domain"/>
    <property type="match status" value="1"/>
</dbReference>
<dbReference type="Pfam" id="PF08240">
    <property type="entry name" value="ADH_N"/>
    <property type="match status" value="1"/>
</dbReference>
<evidence type="ECO:0000313" key="10">
    <source>
        <dbReference type="Proteomes" id="UP001337655"/>
    </source>
</evidence>
<dbReference type="InterPro" id="IPR002328">
    <property type="entry name" value="ADH_Zn_CS"/>
</dbReference>
<feature type="domain" description="Alcohol dehydrogenase-like N-terminal" evidence="8">
    <location>
        <begin position="26"/>
        <end position="134"/>
    </location>
</feature>
<dbReference type="GO" id="GO:0008270">
    <property type="term" value="F:zinc ion binding"/>
    <property type="evidence" value="ECO:0007669"/>
    <property type="project" value="InterPro"/>
</dbReference>
<dbReference type="SUPFAM" id="SSF51735">
    <property type="entry name" value="NAD(P)-binding Rossmann-fold domains"/>
    <property type="match status" value="1"/>
</dbReference>
<sequence>MSSEYITFKGSSSGKVVQTTLHPSPGPTEAVVRQTHSGVCGTDLHLSHTGAALGHEGIGIVESLGASAHLISDVKVGDRVGLGWMQKYCGKCRMCLSGFDSMCENSKELWAADNETGSFGKGNVWDVSALRKIPDELESKDAAPLMCAGATVWGAMQRCKVMSHHWVGVVGIGGLGHLAIQFLAKSGCEVVVFSSSDKKRGEAMQYGATEYHTIDEIKSQKGETSELYTSENIKAARGSIKPLDHLFICSGAQPDYSLTPSLLSNAADIVSYMPLMAMCGNVIPLTVDLAPTPVPLAATIFMGINILGVKVCNRTEYEDMFNFCVRHKIRPTIQEYPMTEEGINEAVEALGEGKVHYRAVVVVA</sequence>
<dbReference type="PANTHER" id="PTHR42940:SF8">
    <property type="entry name" value="VACUOLAR PROTEIN SORTING-ASSOCIATED PROTEIN 11"/>
    <property type="match status" value="1"/>
</dbReference>
<comment type="caution">
    <text evidence="9">The sequence shown here is derived from an EMBL/GenBank/DDBJ whole genome shotgun (WGS) entry which is preliminary data.</text>
</comment>
<dbReference type="InterPro" id="IPR013154">
    <property type="entry name" value="ADH-like_N"/>
</dbReference>
<evidence type="ECO:0000256" key="3">
    <source>
        <dbReference type="ARBA" id="ARBA00022723"/>
    </source>
</evidence>
<evidence type="ECO:0000256" key="6">
    <source>
        <dbReference type="RuleBase" id="RU361277"/>
    </source>
</evidence>
<evidence type="ECO:0000259" key="8">
    <source>
        <dbReference type="Pfam" id="PF08240"/>
    </source>
</evidence>
<evidence type="ECO:0000256" key="5">
    <source>
        <dbReference type="ARBA" id="ARBA00023002"/>
    </source>
</evidence>
<dbReference type="Proteomes" id="UP001337655">
    <property type="component" value="Unassembled WGS sequence"/>
</dbReference>
<dbReference type="GO" id="GO:0005737">
    <property type="term" value="C:cytoplasm"/>
    <property type="evidence" value="ECO:0007669"/>
    <property type="project" value="TreeGrafter"/>
</dbReference>
<comment type="cofactor">
    <cofactor evidence="1 6">
        <name>Zn(2+)</name>
        <dbReference type="ChEBI" id="CHEBI:29105"/>
    </cofactor>
</comment>
<dbReference type="Gene3D" id="3.40.50.720">
    <property type="entry name" value="NAD(P)-binding Rossmann-like Domain"/>
    <property type="match status" value="1"/>
</dbReference>
<dbReference type="PANTHER" id="PTHR42940">
    <property type="entry name" value="ALCOHOL DEHYDROGENASE 1-RELATED"/>
    <property type="match status" value="1"/>
</dbReference>
<keyword evidence="10" id="KW-1185">Reference proteome</keyword>
<dbReference type="GeneID" id="89929614"/>
<evidence type="ECO:0000313" key="9">
    <source>
        <dbReference type="EMBL" id="KAK5166736.1"/>
    </source>
</evidence>
<comment type="similarity">
    <text evidence="2 6">Belongs to the zinc-containing alcohol dehydrogenase family.</text>
</comment>
<gene>
    <name evidence="9" type="ORF">LTR77_008280</name>
</gene>
<dbReference type="EMBL" id="JAVRRT010000013">
    <property type="protein sequence ID" value="KAK5166736.1"/>
    <property type="molecule type" value="Genomic_DNA"/>
</dbReference>
<evidence type="ECO:0000256" key="1">
    <source>
        <dbReference type="ARBA" id="ARBA00001947"/>
    </source>
</evidence>
<dbReference type="InterPro" id="IPR029752">
    <property type="entry name" value="D-isomer_DH_CS1"/>
</dbReference>
<dbReference type="Pfam" id="PF00107">
    <property type="entry name" value="ADH_zinc_N"/>
    <property type="match status" value="1"/>
</dbReference>
<feature type="domain" description="Alcohol dehydrogenase-like C-terminal" evidence="7">
    <location>
        <begin position="174"/>
        <end position="324"/>
    </location>
</feature>
<dbReference type="InterPro" id="IPR013149">
    <property type="entry name" value="ADH-like_C"/>
</dbReference>
<accession>A0AAV9P557</accession>
<proteinExistence type="inferred from homology"/>
<name>A0AAV9P557_9PEZI</name>
<keyword evidence="3 6" id="KW-0479">Metal-binding</keyword>
<organism evidence="9 10">
    <name type="scientific">Saxophila tyrrhenica</name>
    <dbReference type="NCBI Taxonomy" id="1690608"/>
    <lineage>
        <taxon>Eukaryota</taxon>
        <taxon>Fungi</taxon>
        <taxon>Dikarya</taxon>
        <taxon>Ascomycota</taxon>
        <taxon>Pezizomycotina</taxon>
        <taxon>Dothideomycetes</taxon>
        <taxon>Dothideomycetidae</taxon>
        <taxon>Mycosphaerellales</taxon>
        <taxon>Extremaceae</taxon>
        <taxon>Saxophila</taxon>
    </lineage>
</organism>
<evidence type="ECO:0000256" key="4">
    <source>
        <dbReference type="ARBA" id="ARBA00022833"/>
    </source>
</evidence>
<dbReference type="InterPro" id="IPR036291">
    <property type="entry name" value="NAD(P)-bd_dom_sf"/>
</dbReference>
<dbReference type="RefSeq" id="XP_064656618.1">
    <property type="nucleotide sequence ID" value="XM_064805513.1"/>
</dbReference>
<dbReference type="SUPFAM" id="SSF50129">
    <property type="entry name" value="GroES-like"/>
    <property type="match status" value="1"/>
</dbReference>
<evidence type="ECO:0008006" key="11">
    <source>
        <dbReference type="Google" id="ProtNLM"/>
    </source>
</evidence>
<reference evidence="9 10" key="1">
    <citation type="submission" date="2023-08" db="EMBL/GenBank/DDBJ databases">
        <title>Black Yeasts Isolated from many extreme environments.</title>
        <authorList>
            <person name="Coleine C."/>
            <person name="Stajich J.E."/>
            <person name="Selbmann L."/>
        </authorList>
    </citation>
    <scope>NUCLEOTIDE SEQUENCE [LARGE SCALE GENOMIC DNA]</scope>
    <source>
        <strain evidence="9 10">CCFEE 5935</strain>
    </source>
</reference>
<dbReference type="PROSITE" id="PS00059">
    <property type="entry name" value="ADH_ZINC"/>
    <property type="match status" value="1"/>
</dbReference>
<evidence type="ECO:0000259" key="7">
    <source>
        <dbReference type="Pfam" id="PF00107"/>
    </source>
</evidence>
<dbReference type="InterPro" id="IPR011032">
    <property type="entry name" value="GroES-like_sf"/>
</dbReference>
<keyword evidence="4 6" id="KW-0862">Zinc</keyword>
<evidence type="ECO:0000256" key="2">
    <source>
        <dbReference type="ARBA" id="ARBA00008072"/>
    </source>
</evidence>
<dbReference type="GO" id="GO:0004022">
    <property type="term" value="F:alcohol dehydrogenase (NAD+) activity"/>
    <property type="evidence" value="ECO:0007669"/>
    <property type="project" value="TreeGrafter"/>
</dbReference>
<dbReference type="PROSITE" id="PS00065">
    <property type="entry name" value="D_2_HYDROXYACID_DH_1"/>
    <property type="match status" value="1"/>
</dbReference>
<protein>
    <recommendedName>
        <fullName evidence="11">Enoyl reductase (ER) domain-containing protein</fullName>
    </recommendedName>
</protein>